<keyword evidence="1" id="KW-0472">Membrane</keyword>
<gene>
    <name evidence="2" type="ORF">ACFF45_18020</name>
</gene>
<feature type="transmembrane region" description="Helical" evidence="1">
    <location>
        <begin position="16"/>
        <end position="35"/>
    </location>
</feature>
<keyword evidence="1" id="KW-0812">Transmembrane</keyword>
<reference evidence="2 3" key="1">
    <citation type="submission" date="2024-09" db="EMBL/GenBank/DDBJ databases">
        <authorList>
            <person name="Sun Q."/>
            <person name="Mori K."/>
        </authorList>
    </citation>
    <scope>NUCLEOTIDE SEQUENCE [LARGE SCALE GENOMIC DNA]</scope>
    <source>
        <strain evidence="2 3">JCM 6917</strain>
    </source>
</reference>
<protein>
    <recommendedName>
        <fullName evidence="4">Vegetative cell wall protein gp1</fullName>
    </recommendedName>
</protein>
<evidence type="ECO:0000256" key="1">
    <source>
        <dbReference type="SAM" id="Phobius"/>
    </source>
</evidence>
<evidence type="ECO:0008006" key="4">
    <source>
        <dbReference type="Google" id="ProtNLM"/>
    </source>
</evidence>
<dbReference type="Proteomes" id="UP001589709">
    <property type="component" value="Unassembled WGS sequence"/>
</dbReference>
<keyword evidence="3" id="KW-1185">Reference proteome</keyword>
<comment type="caution">
    <text evidence="2">The sequence shown here is derived from an EMBL/GenBank/DDBJ whole genome shotgun (WGS) entry which is preliminary data.</text>
</comment>
<accession>A0ABV5N2S4</accession>
<evidence type="ECO:0000313" key="2">
    <source>
        <dbReference type="EMBL" id="MFB9464554.1"/>
    </source>
</evidence>
<evidence type="ECO:0000313" key="3">
    <source>
        <dbReference type="Proteomes" id="UP001589709"/>
    </source>
</evidence>
<organism evidence="2 3">
    <name type="scientific">Streptomyces cinereospinus</name>
    <dbReference type="NCBI Taxonomy" id="285561"/>
    <lineage>
        <taxon>Bacteria</taxon>
        <taxon>Bacillati</taxon>
        <taxon>Actinomycetota</taxon>
        <taxon>Actinomycetes</taxon>
        <taxon>Kitasatosporales</taxon>
        <taxon>Streptomycetaceae</taxon>
        <taxon>Streptomyces</taxon>
    </lineage>
</organism>
<dbReference type="EMBL" id="JBHMCY010000031">
    <property type="protein sequence ID" value="MFB9464554.1"/>
    <property type="molecule type" value="Genomic_DNA"/>
</dbReference>
<name>A0ABV5N2S4_9ACTN</name>
<sequence length="300" mass="31953">MNAVVAELGRRYAERWMTLLVLPGLLYVAGAAAAYRLGHAHWADPGRLTGLPVSGGPAAGRGVSSVWLFVIVVLPLLSAAAGLAARGAAAVLARLWFEPWPGVLAGPAARRTAARAARWTAADAAYREELDRVGVRPSAADSARLNELAARRNAVALRAPAHPVWAGDRLGAVDSRVWAWYRLDVVFAWPRLWLVLTDSEQNALRTARGELDASVALAGWGVLTVPVAVWWWPALPVAAALFVAGLRRTRAAVDTLAHLTEAAFDLRGAALARELGFDVPPGRLSPALGTQVTAHLRKHA</sequence>
<feature type="transmembrane region" description="Helical" evidence="1">
    <location>
        <begin position="66"/>
        <end position="85"/>
    </location>
</feature>
<proteinExistence type="predicted"/>
<keyword evidence="1" id="KW-1133">Transmembrane helix</keyword>
<dbReference type="RefSeq" id="WP_381347137.1">
    <property type="nucleotide sequence ID" value="NZ_JBHMCY010000031.1"/>
</dbReference>